<organism evidence="6 7">
    <name type="scientific">Corynebacterium mustelae</name>
    <dbReference type="NCBI Taxonomy" id="571915"/>
    <lineage>
        <taxon>Bacteria</taxon>
        <taxon>Bacillati</taxon>
        <taxon>Actinomycetota</taxon>
        <taxon>Actinomycetes</taxon>
        <taxon>Mycobacteriales</taxon>
        <taxon>Corynebacteriaceae</taxon>
        <taxon>Corynebacterium</taxon>
    </lineage>
</organism>
<evidence type="ECO:0000313" key="7">
    <source>
        <dbReference type="Proteomes" id="UP000035199"/>
    </source>
</evidence>
<name>A0A0G3GY36_9CORY</name>
<evidence type="ECO:0000256" key="1">
    <source>
        <dbReference type="ARBA" id="ARBA00023015"/>
    </source>
</evidence>
<keyword evidence="1" id="KW-0805">Transcription regulation</keyword>
<dbReference type="GO" id="GO:0000976">
    <property type="term" value="F:transcription cis-regulatory region binding"/>
    <property type="evidence" value="ECO:0007669"/>
    <property type="project" value="TreeGrafter"/>
</dbReference>
<accession>A0A0G3GY36</accession>
<protein>
    <submittedName>
        <fullName evidence="6">Transcriptional regulator, TetR family</fullName>
    </submittedName>
</protein>
<dbReference type="GO" id="GO:0003700">
    <property type="term" value="F:DNA-binding transcription factor activity"/>
    <property type="evidence" value="ECO:0007669"/>
    <property type="project" value="TreeGrafter"/>
</dbReference>
<dbReference type="KEGG" id="cmv:CMUST_05570"/>
<evidence type="ECO:0000259" key="5">
    <source>
        <dbReference type="PROSITE" id="PS50977"/>
    </source>
</evidence>
<dbReference type="AlphaFoldDB" id="A0A0G3GY36"/>
<dbReference type="Proteomes" id="UP000035199">
    <property type="component" value="Chromosome"/>
</dbReference>
<dbReference type="PROSITE" id="PS50977">
    <property type="entry name" value="HTH_TETR_2"/>
    <property type="match status" value="1"/>
</dbReference>
<dbReference type="PATRIC" id="fig|571915.4.peg.1179"/>
<keyword evidence="3" id="KW-0804">Transcription</keyword>
<dbReference type="Gene3D" id="1.10.357.10">
    <property type="entry name" value="Tetracycline Repressor, domain 2"/>
    <property type="match status" value="1"/>
</dbReference>
<sequence length="213" mass="24113">MTQQQKSHRETKRAKTYAILEEISTRLILEKGMSHVTIDEIAAEAGISKRTFFNYFPTKEDAILGPAPTPLTKEHNEQFIAVDHSNLTKAALEVLLDMIFDPVRHTFNSVTYTRRHRILEAEPELLRQHFARFHQAQEQVERLIEEYLATHPNRQRTKATPAAEALIVTGIAVSAIRSAYMLTKATDPIEPHAFKAVARDVLADSTTILQSKA</sequence>
<dbReference type="InterPro" id="IPR050109">
    <property type="entry name" value="HTH-type_TetR-like_transc_reg"/>
</dbReference>
<reference evidence="6 7" key="1">
    <citation type="journal article" date="2015" name="Genome Announc.">
        <title>Complete Genome Sequence of the Type Strain Corynebacterium mustelae DSM 45274, Isolated from Various Tissues of a Male Ferret with Lethal Sepsis.</title>
        <authorList>
            <person name="Ruckert C."/>
            <person name="Eimer J."/>
            <person name="Winkler A."/>
            <person name="Tauch A."/>
        </authorList>
    </citation>
    <scope>NUCLEOTIDE SEQUENCE [LARGE SCALE GENOMIC DNA]</scope>
    <source>
        <strain evidence="6 7">DSM 45274</strain>
    </source>
</reference>
<dbReference type="PANTHER" id="PTHR30055:SF238">
    <property type="entry name" value="MYCOFACTOCIN BIOSYNTHESIS TRANSCRIPTIONAL REGULATOR MFTR-RELATED"/>
    <property type="match status" value="1"/>
</dbReference>
<proteinExistence type="predicted"/>
<dbReference type="STRING" id="571915.CMUST_05570"/>
<evidence type="ECO:0000256" key="2">
    <source>
        <dbReference type="ARBA" id="ARBA00023125"/>
    </source>
</evidence>
<evidence type="ECO:0000256" key="4">
    <source>
        <dbReference type="PROSITE-ProRule" id="PRU00335"/>
    </source>
</evidence>
<dbReference type="PROSITE" id="PS01081">
    <property type="entry name" value="HTH_TETR_1"/>
    <property type="match status" value="1"/>
</dbReference>
<dbReference type="EMBL" id="CP011542">
    <property type="protein sequence ID" value="AKK05450.1"/>
    <property type="molecule type" value="Genomic_DNA"/>
</dbReference>
<evidence type="ECO:0000313" key="6">
    <source>
        <dbReference type="EMBL" id="AKK05450.1"/>
    </source>
</evidence>
<dbReference type="SUPFAM" id="SSF46689">
    <property type="entry name" value="Homeodomain-like"/>
    <property type="match status" value="1"/>
</dbReference>
<dbReference type="InterPro" id="IPR001647">
    <property type="entry name" value="HTH_TetR"/>
</dbReference>
<dbReference type="InterPro" id="IPR023772">
    <property type="entry name" value="DNA-bd_HTH_TetR-type_CS"/>
</dbReference>
<evidence type="ECO:0000256" key="3">
    <source>
        <dbReference type="ARBA" id="ARBA00023163"/>
    </source>
</evidence>
<dbReference type="OrthoDB" id="3787664at2"/>
<dbReference type="Pfam" id="PF00440">
    <property type="entry name" value="TetR_N"/>
    <property type="match status" value="1"/>
</dbReference>
<gene>
    <name evidence="6" type="ORF">CMUST_05570</name>
</gene>
<feature type="DNA-binding region" description="H-T-H motif" evidence="4">
    <location>
        <begin position="37"/>
        <end position="56"/>
    </location>
</feature>
<dbReference type="PRINTS" id="PR00455">
    <property type="entry name" value="HTHTETR"/>
</dbReference>
<feature type="domain" description="HTH tetR-type" evidence="5">
    <location>
        <begin position="14"/>
        <end position="74"/>
    </location>
</feature>
<dbReference type="InterPro" id="IPR009057">
    <property type="entry name" value="Homeodomain-like_sf"/>
</dbReference>
<keyword evidence="7" id="KW-1185">Reference proteome</keyword>
<dbReference type="PANTHER" id="PTHR30055">
    <property type="entry name" value="HTH-TYPE TRANSCRIPTIONAL REGULATOR RUTR"/>
    <property type="match status" value="1"/>
</dbReference>
<dbReference type="RefSeq" id="WP_052844546.1">
    <property type="nucleotide sequence ID" value="NZ_CP011542.1"/>
</dbReference>
<reference evidence="7" key="2">
    <citation type="submission" date="2015-05" db="EMBL/GenBank/DDBJ databases">
        <title>Complete genome sequence of Corynebacterium mustelae DSM 45274, isolated from various tissues of a male ferret with lethal sepsis.</title>
        <authorList>
            <person name="Ruckert C."/>
            <person name="Albersmeier A."/>
            <person name="Winkler A."/>
            <person name="Tauch A."/>
        </authorList>
    </citation>
    <scope>NUCLEOTIDE SEQUENCE [LARGE SCALE GENOMIC DNA]</scope>
    <source>
        <strain evidence="7">DSM 45274</strain>
    </source>
</reference>
<keyword evidence="2 4" id="KW-0238">DNA-binding</keyword>